<dbReference type="Pfam" id="PF04904">
    <property type="entry name" value="SAM_NCD1"/>
    <property type="match status" value="1"/>
</dbReference>
<feature type="region of interest" description="Disordered" evidence="7">
    <location>
        <begin position="639"/>
        <end position="670"/>
    </location>
</feature>
<organism evidence="10 11">
    <name type="scientific">Bactrocera dorsalis</name>
    <name type="common">Oriental fruit fly</name>
    <name type="synonym">Dacus dorsalis</name>
    <dbReference type="NCBI Taxonomy" id="27457"/>
    <lineage>
        <taxon>Eukaryota</taxon>
        <taxon>Metazoa</taxon>
        <taxon>Ecdysozoa</taxon>
        <taxon>Arthropoda</taxon>
        <taxon>Hexapoda</taxon>
        <taxon>Insecta</taxon>
        <taxon>Pterygota</taxon>
        <taxon>Neoptera</taxon>
        <taxon>Endopterygota</taxon>
        <taxon>Diptera</taxon>
        <taxon>Brachycera</taxon>
        <taxon>Muscomorpha</taxon>
        <taxon>Tephritoidea</taxon>
        <taxon>Tephritidae</taxon>
        <taxon>Bactrocera</taxon>
        <taxon>Bactrocera</taxon>
    </lineage>
</organism>
<evidence type="ECO:0000256" key="3">
    <source>
        <dbReference type="ARBA" id="ARBA00022491"/>
    </source>
</evidence>
<dbReference type="PANTHER" id="PTHR12623">
    <property type="entry name" value="NGFI-A BINDING PROTEIN"/>
    <property type="match status" value="1"/>
</dbReference>
<feature type="region of interest" description="Disordered" evidence="7">
    <location>
        <begin position="399"/>
        <end position="418"/>
    </location>
</feature>
<keyword evidence="6" id="KW-0539">Nucleus</keyword>
<evidence type="ECO:0000256" key="5">
    <source>
        <dbReference type="ARBA" id="ARBA00023163"/>
    </source>
</evidence>
<dbReference type="GeneID" id="105231486"/>
<accession>A0ABM3JXS0</accession>
<evidence type="ECO:0000256" key="6">
    <source>
        <dbReference type="ARBA" id="ARBA00023242"/>
    </source>
</evidence>
<dbReference type="PANTHER" id="PTHR12623:SF10">
    <property type="entry name" value="NGFI-A-BINDING PROTEIN HOMOLOG"/>
    <property type="match status" value="1"/>
</dbReference>
<reference evidence="11" key="1">
    <citation type="submission" date="2025-08" db="UniProtKB">
        <authorList>
            <consortium name="RefSeq"/>
        </authorList>
    </citation>
    <scope>IDENTIFICATION</scope>
    <source>
        <tissue evidence="11">Adult</tissue>
    </source>
</reference>
<feature type="domain" description="Nab N-terminal" evidence="8">
    <location>
        <begin position="225"/>
        <end position="302"/>
    </location>
</feature>
<comment type="similarity">
    <text evidence="2">Belongs to the NAB family.</text>
</comment>
<dbReference type="InterPro" id="IPR006989">
    <property type="entry name" value="NAB_co-repressor_dom"/>
</dbReference>
<proteinExistence type="inferred from homology"/>
<evidence type="ECO:0000256" key="2">
    <source>
        <dbReference type="ARBA" id="ARBA00008864"/>
    </source>
</evidence>
<dbReference type="InterPro" id="IPR006988">
    <property type="entry name" value="Nab_N"/>
</dbReference>
<protein>
    <submittedName>
        <fullName evidence="11">NGFI-A-binding protein homolog</fullName>
    </submittedName>
</protein>
<evidence type="ECO:0000313" key="10">
    <source>
        <dbReference type="Proteomes" id="UP001652620"/>
    </source>
</evidence>
<keyword evidence="3" id="KW-0678">Repressor</keyword>
<comment type="subcellular location">
    <subcellularLocation>
        <location evidence="1">Nucleus</location>
    </subcellularLocation>
</comment>
<evidence type="ECO:0000256" key="1">
    <source>
        <dbReference type="ARBA" id="ARBA00004123"/>
    </source>
</evidence>
<dbReference type="Proteomes" id="UP001652620">
    <property type="component" value="Chromosome 5"/>
</dbReference>
<keyword evidence="10" id="KW-1185">Reference proteome</keyword>
<dbReference type="RefSeq" id="XP_049314026.1">
    <property type="nucleotide sequence ID" value="XM_049458069.1"/>
</dbReference>
<evidence type="ECO:0000256" key="4">
    <source>
        <dbReference type="ARBA" id="ARBA00023015"/>
    </source>
</evidence>
<feature type="region of interest" description="Disordered" evidence="7">
    <location>
        <begin position="573"/>
        <end position="605"/>
    </location>
</feature>
<dbReference type="InterPro" id="IPR038398">
    <property type="entry name" value="NCD2_sf"/>
</dbReference>
<evidence type="ECO:0000313" key="11">
    <source>
        <dbReference type="RefSeq" id="XP_049314026.1"/>
    </source>
</evidence>
<evidence type="ECO:0000259" key="8">
    <source>
        <dbReference type="Pfam" id="PF04904"/>
    </source>
</evidence>
<evidence type="ECO:0000256" key="7">
    <source>
        <dbReference type="SAM" id="MobiDB-lite"/>
    </source>
</evidence>
<evidence type="ECO:0000259" key="9">
    <source>
        <dbReference type="Pfam" id="PF04905"/>
    </source>
</evidence>
<feature type="compositionally biased region" description="Low complexity" evidence="7">
    <location>
        <begin position="574"/>
        <end position="590"/>
    </location>
</feature>
<gene>
    <name evidence="11" type="primary">LOC105231486</name>
</gene>
<keyword evidence="5" id="KW-0804">Transcription</keyword>
<dbReference type="Gene3D" id="1.20.120.2010">
    <property type="entry name" value="NAB conserved domain 2"/>
    <property type="match status" value="1"/>
</dbReference>
<keyword evidence="4" id="KW-0805">Transcription regulation</keyword>
<name>A0ABM3JXS0_BACDO</name>
<sequence>MFHKHAPCNILYFVCESSIYFNRFITKSRILSRTFILNIRILYFGNTTVFTKLPPTMDPSSQVSVTTATTTAPPNASTSTTVVVPASTLATSAATTACALTTATTTITSTSNTSAPATVVTSGLAVGNQSATVLAPAPISTATAVGGTLSLTAACSQPTQPQQAVPIIDLVRGDDANNSSIPSIISEGQRSLSAAPSASSSPILSPPGKIFGRNANGTMVATSRPNNEAETQLYRVLQRASLLVYYDTLLEMGGDDVQQLYEAGEEEFLEIMALVGMASKPLHVRRLQKALHEWANNPTLFQGPITFFAGLFDTPTKSTTLHMKHDVSPSFTRTAFPTYNPTPSAFNPTPLAATSSHLISQICQPVIPMPAIQPHTPLPLPAATLPVAATPVVPPTLGATTGGSTTAGTTHQVSSSSPQLTPVLTDMQVARITQGAEKIARQLPQREPRAHTSKKRTSRELEQVIAMHENDPRRMDEIRKYSAIYGRFDCKRRPEKPLTLHEVCVNEAAAQLCRLVPALLTRRDELFPLARQIVKDAGFGHSASIARYGALLPQVMQAQQAMTRSAAVLDCESSDSTASASSKRTRLASTETTNAITPTDLGLSRESTEDSRYNLFAMYQKFAKPPFDLTDISKFNLSKSEYDDNDNDSRLSFSNSSSPSMPPSSLDNERDLPEAMKFKSLTSFAPNVISSTAVHSGQELLDTANHNKSSPSHQQRNQLKIMSCPTTDGPVGMLSSSPLGGVQVISAAGGHIIAVANPALALSPTLNEALSLKREANTPEM</sequence>
<dbReference type="InterPro" id="IPR039040">
    <property type="entry name" value="NAB_fam"/>
</dbReference>
<dbReference type="Pfam" id="PF04905">
    <property type="entry name" value="NCD2"/>
    <property type="match status" value="1"/>
</dbReference>
<feature type="domain" description="NAB co-repressor" evidence="9">
    <location>
        <begin position="424"/>
        <end position="547"/>
    </location>
</feature>
<feature type="compositionally biased region" description="Low complexity" evidence="7">
    <location>
        <begin position="399"/>
        <end position="410"/>
    </location>
</feature>
<feature type="compositionally biased region" description="Low complexity" evidence="7">
    <location>
        <begin position="650"/>
        <end position="666"/>
    </location>
</feature>